<dbReference type="InterPro" id="IPR007263">
    <property type="entry name" value="DCC1-like"/>
</dbReference>
<dbReference type="PANTHER" id="PTHR33639:SF2">
    <property type="entry name" value="DUF393 DOMAIN-CONTAINING PROTEIN"/>
    <property type="match status" value="1"/>
</dbReference>
<accession>A0A917NK65</accession>
<dbReference type="InterPro" id="IPR052927">
    <property type="entry name" value="DCC_oxidoreductase"/>
</dbReference>
<proteinExistence type="predicted"/>
<evidence type="ECO:0000313" key="2">
    <source>
        <dbReference type="Proteomes" id="UP000661507"/>
    </source>
</evidence>
<dbReference type="Proteomes" id="UP000661507">
    <property type="component" value="Unassembled WGS sequence"/>
</dbReference>
<dbReference type="RefSeq" id="WP_229681160.1">
    <property type="nucleotide sequence ID" value="NZ_BMKW01000002.1"/>
</dbReference>
<dbReference type="Pfam" id="PF04134">
    <property type="entry name" value="DCC1-like"/>
    <property type="match status" value="1"/>
</dbReference>
<keyword evidence="2" id="KW-1185">Reference proteome</keyword>
<dbReference type="GO" id="GO:0015035">
    <property type="term" value="F:protein-disulfide reductase activity"/>
    <property type="evidence" value="ECO:0007669"/>
    <property type="project" value="InterPro"/>
</dbReference>
<protein>
    <recommendedName>
        <fullName evidence="3">DUF393 domain-containing protein</fullName>
    </recommendedName>
</protein>
<name>A0A917NK65_9PROT</name>
<evidence type="ECO:0000313" key="1">
    <source>
        <dbReference type="EMBL" id="GGJ06580.1"/>
    </source>
</evidence>
<dbReference type="PANTHER" id="PTHR33639">
    <property type="entry name" value="THIOL-DISULFIDE OXIDOREDUCTASE DCC"/>
    <property type="match status" value="1"/>
</dbReference>
<gene>
    <name evidence="1" type="ORF">GCM10011320_11810</name>
</gene>
<comment type="caution">
    <text evidence="1">The sequence shown here is derived from an EMBL/GenBank/DDBJ whole genome shotgun (WGS) entry which is preliminary data.</text>
</comment>
<dbReference type="AlphaFoldDB" id="A0A917NK65"/>
<organism evidence="1 2">
    <name type="scientific">Neoroseomonas lacus</name>
    <dbReference type="NCBI Taxonomy" id="287609"/>
    <lineage>
        <taxon>Bacteria</taxon>
        <taxon>Pseudomonadati</taxon>
        <taxon>Pseudomonadota</taxon>
        <taxon>Alphaproteobacteria</taxon>
        <taxon>Acetobacterales</taxon>
        <taxon>Acetobacteraceae</taxon>
        <taxon>Neoroseomonas</taxon>
    </lineage>
</organism>
<reference evidence="1" key="1">
    <citation type="journal article" date="2014" name="Int. J. Syst. Evol. Microbiol.">
        <title>Complete genome sequence of Corynebacterium casei LMG S-19264T (=DSM 44701T), isolated from a smear-ripened cheese.</title>
        <authorList>
            <consortium name="US DOE Joint Genome Institute (JGI-PGF)"/>
            <person name="Walter F."/>
            <person name="Albersmeier A."/>
            <person name="Kalinowski J."/>
            <person name="Ruckert C."/>
        </authorList>
    </citation>
    <scope>NUCLEOTIDE SEQUENCE</scope>
    <source>
        <strain evidence="1">CGMCC 1.3617</strain>
    </source>
</reference>
<dbReference type="EMBL" id="BMKW01000002">
    <property type="protein sequence ID" value="GGJ06580.1"/>
    <property type="molecule type" value="Genomic_DNA"/>
</dbReference>
<evidence type="ECO:0008006" key="3">
    <source>
        <dbReference type="Google" id="ProtNLM"/>
    </source>
</evidence>
<sequence length="158" mass="18089">MPRARLCPRIGYRRFMDADGPILIFDTDCVLCSRMVVFILAHERSPTLRFAGAWSDEGLALAARHGFTRADLNETFLLLNGSQVLVRSDAAIALLRHLRRPWRWLAALAVLPRPLRDAAYGVIARRRYRWFGHRTNCTLVPADHRHRFTGLPASSTRR</sequence>
<reference evidence="1" key="2">
    <citation type="submission" date="2020-09" db="EMBL/GenBank/DDBJ databases">
        <authorList>
            <person name="Sun Q."/>
            <person name="Zhou Y."/>
        </authorList>
    </citation>
    <scope>NUCLEOTIDE SEQUENCE</scope>
    <source>
        <strain evidence="1">CGMCC 1.3617</strain>
    </source>
</reference>